<evidence type="ECO:0000256" key="3">
    <source>
        <dbReference type="ARBA" id="ARBA00022840"/>
    </source>
</evidence>
<dbReference type="AlphaFoldDB" id="A0A2V3IGG5"/>
<dbReference type="InterPro" id="IPR050168">
    <property type="entry name" value="AAA_ATPase_domain"/>
</dbReference>
<keyword evidence="3" id="KW-0067">ATP-binding</keyword>
<feature type="region of interest" description="Disordered" evidence="4">
    <location>
        <begin position="122"/>
        <end position="149"/>
    </location>
</feature>
<dbReference type="InterPro" id="IPR041569">
    <property type="entry name" value="AAA_lid_3"/>
</dbReference>
<dbReference type="Proteomes" id="UP000247409">
    <property type="component" value="Unassembled WGS sequence"/>
</dbReference>
<name>A0A2V3IGG5_9FLOR</name>
<evidence type="ECO:0000256" key="2">
    <source>
        <dbReference type="ARBA" id="ARBA00022741"/>
    </source>
</evidence>
<comment type="caution">
    <text evidence="6">The sequence shown here is derived from an EMBL/GenBank/DDBJ whole genome shotgun (WGS) entry which is preliminary data.</text>
</comment>
<evidence type="ECO:0000313" key="7">
    <source>
        <dbReference type="Proteomes" id="UP000247409"/>
    </source>
</evidence>
<feature type="domain" description="AAA+ ATPase" evidence="5">
    <location>
        <begin position="328"/>
        <end position="467"/>
    </location>
</feature>
<dbReference type="PROSITE" id="PS00674">
    <property type="entry name" value="AAA"/>
    <property type="match status" value="1"/>
</dbReference>
<protein>
    <submittedName>
        <fullName evidence="6">Cell division cycle protein 48-like</fullName>
    </submittedName>
</protein>
<dbReference type="Pfam" id="PF00004">
    <property type="entry name" value="AAA"/>
    <property type="match status" value="2"/>
</dbReference>
<dbReference type="GO" id="GO:0005524">
    <property type="term" value="F:ATP binding"/>
    <property type="evidence" value="ECO:0007669"/>
    <property type="project" value="UniProtKB-KW"/>
</dbReference>
<dbReference type="PANTHER" id="PTHR23077">
    <property type="entry name" value="AAA-FAMILY ATPASE"/>
    <property type="match status" value="1"/>
</dbReference>
<dbReference type="FunFam" id="1.10.8.60:FF:000178">
    <property type="entry name" value="CDC48/VCP homolog, AAA superfamily"/>
    <property type="match status" value="1"/>
</dbReference>
<evidence type="ECO:0000256" key="4">
    <source>
        <dbReference type="SAM" id="MobiDB-lite"/>
    </source>
</evidence>
<dbReference type="GO" id="GO:0005737">
    <property type="term" value="C:cytoplasm"/>
    <property type="evidence" value="ECO:0007669"/>
    <property type="project" value="TreeGrafter"/>
</dbReference>
<dbReference type="SUPFAM" id="SSF52540">
    <property type="entry name" value="P-loop containing nucleoside triphosphate hydrolases"/>
    <property type="match status" value="2"/>
</dbReference>
<keyword evidence="7" id="KW-1185">Reference proteome</keyword>
<organism evidence="6 7">
    <name type="scientific">Gracilariopsis chorda</name>
    <dbReference type="NCBI Taxonomy" id="448386"/>
    <lineage>
        <taxon>Eukaryota</taxon>
        <taxon>Rhodophyta</taxon>
        <taxon>Florideophyceae</taxon>
        <taxon>Rhodymeniophycidae</taxon>
        <taxon>Gracilariales</taxon>
        <taxon>Gracilariaceae</taxon>
        <taxon>Gracilariopsis</taxon>
    </lineage>
</organism>
<dbReference type="InterPro" id="IPR003960">
    <property type="entry name" value="ATPase_AAA_CS"/>
</dbReference>
<dbReference type="FunFam" id="3.40.50.300:FF:000018">
    <property type="entry name" value="Cell division control 48"/>
    <property type="match status" value="1"/>
</dbReference>
<sequence length="843" mass="92135">MQNAIPDRSESLSPSKQCEPEGHIALSAISLDRLLSQVRNAKGIPPKAISSLGVACIHPYMFQENNYKVMDLALLQSTENHQFTVVSLWPLEVVDEGFVALDESSTASLGLSFENVSIYMPSVQSPRRKSKNKKGKRRTPSKAYQDRRGKCSDVLQAMNGKEENDGRAQPNNSVGIKLLKAFPRNTLEEASVIRLSCHLDLEFLAAEECTTMLHAGLLGRALKPGVQFKLSLFGEGVCFKVASVIINSRKSFGIQNNEHVCLCTKATLIEVVPSNLNPGSQEEDMSSGLKTLGGLDWQIERLREITEAAFRGNYGDTFPEISSSFSKRPQGILIHGVSGTGKTKLVCALAHEYGLNLEIVSGPELVGKYTSESLRTLENTFLKARRRSPSLVLLDEVDAIAPRRDLPAIDEAQRKITAALLAILDGHDGSELENVLVIGTTSRPDLIDPAMRRPGRFDHEIEITISNANGRFQILKNLVKQADSEKRLKVAPEGLEKIATICYGFVGADLVALWREAVCTALLREPTASVTEADFREALKKVRPSALREVAVEIPSTFWSDIGGKEEAKQRLREAVEWPLTEKGSSLFSSVGVTPPRGILLYGPPGCSKTLLARAVATESRANFISLKGAELLSKWVGESEKAVRSIFRRARQAAPCVIFFDEIDALAMSRSSLVGASAQARVVAQLLSEMDGIDTDESNRVVVIAATNRPDCLDSAFLRPGRIDVQIYVGLPDSVERLSILEVHTRKVPIADDVDRRQLAHSTQGYSGAELAAVVREAALSAMERDVCNASVVSALDFSEALRKVLPRTPSAVLDYFESYNKELETKMLSALPFPSIPSSVS</sequence>
<dbReference type="Pfam" id="PF17862">
    <property type="entry name" value="AAA_lid_3"/>
    <property type="match status" value="1"/>
</dbReference>
<dbReference type="CDD" id="cd19511">
    <property type="entry name" value="RecA-like_CDC48_r2-like"/>
    <property type="match status" value="1"/>
</dbReference>
<keyword evidence="6" id="KW-0131">Cell cycle</keyword>
<dbReference type="InterPro" id="IPR003593">
    <property type="entry name" value="AAA+_ATPase"/>
</dbReference>
<feature type="domain" description="AAA+ ATPase" evidence="5">
    <location>
        <begin position="595"/>
        <end position="734"/>
    </location>
</feature>
<proteinExistence type="predicted"/>
<dbReference type="InterPro" id="IPR027417">
    <property type="entry name" value="P-loop_NTPase"/>
</dbReference>
<dbReference type="EMBL" id="NBIV01000234">
    <property type="protein sequence ID" value="PXF41113.1"/>
    <property type="molecule type" value="Genomic_DNA"/>
</dbReference>
<keyword evidence="6" id="KW-0132">Cell division</keyword>
<keyword evidence="1" id="KW-0677">Repeat</keyword>
<accession>A0A2V3IGG5</accession>
<dbReference type="PANTHER" id="PTHR23077:SF27">
    <property type="entry name" value="ATPASE FAMILY GENE 2 PROTEIN HOMOLOG A"/>
    <property type="match status" value="1"/>
</dbReference>
<dbReference type="STRING" id="448386.A0A2V3IGG5"/>
<dbReference type="Gene3D" id="3.40.50.300">
    <property type="entry name" value="P-loop containing nucleotide triphosphate hydrolases"/>
    <property type="match status" value="2"/>
</dbReference>
<dbReference type="SMART" id="SM00382">
    <property type="entry name" value="AAA"/>
    <property type="match status" value="2"/>
</dbReference>
<dbReference type="GO" id="GO:0051301">
    <property type="term" value="P:cell division"/>
    <property type="evidence" value="ECO:0007669"/>
    <property type="project" value="UniProtKB-KW"/>
</dbReference>
<evidence type="ECO:0000256" key="1">
    <source>
        <dbReference type="ARBA" id="ARBA00022737"/>
    </source>
</evidence>
<dbReference type="OrthoDB" id="27435at2759"/>
<dbReference type="GO" id="GO:0016887">
    <property type="term" value="F:ATP hydrolysis activity"/>
    <property type="evidence" value="ECO:0007669"/>
    <property type="project" value="InterPro"/>
</dbReference>
<gene>
    <name evidence="6" type="ORF">BWQ96_09145</name>
</gene>
<evidence type="ECO:0000313" key="6">
    <source>
        <dbReference type="EMBL" id="PXF41113.1"/>
    </source>
</evidence>
<dbReference type="InterPro" id="IPR003959">
    <property type="entry name" value="ATPase_AAA_core"/>
</dbReference>
<evidence type="ECO:0000259" key="5">
    <source>
        <dbReference type="SMART" id="SM00382"/>
    </source>
</evidence>
<reference evidence="6 7" key="1">
    <citation type="journal article" date="2018" name="Mol. Biol. Evol.">
        <title>Analysis of the draft genome of the red seaweed Gracilariopsis chorda provides insights into genome size evolution in Rhodophyta.</title>
        <authorList>
            <person name="Lee J."/>
            <person name="Yang E.C."/>
            <person name="Graf L."/>
            <person name="Yang J.H."/>
            <person name="Qiu H."/>
            <person name="Zel Zion U."/>
            <person name="Chan C.X."/>
            <person name="Stephens T.G."/>
            <person name="Weber A.P.M."/>
            <person name="Boo G.H."/>
            <person name="Boo S.M."/>
            <person name="Kim K.M."/>
            <person name="Shin Y."/>
            <person name="Jung M."/>
            <person name="Lee S.J."/>
            <person name="Yim H.S."/>
            <person name="Lee J.H."/>
            <person name="Bhattacharya D."/>
            <person name="Yoon H.S."/>
        </authorList>
    </citation>
    <scope>NUCLEOTIDE SEQUENCE [LARGE SCALE GENOMIC DNA]</scope>
    <source>
        <strain evidence="6 7">SKKU-2015</strain>
        <tissue evidence="6">Whole body</tissue>
    </source>
</reference>
<feature type="compositionally biased region" description="Basic residues" evidence="4">
    <location>
        <begin position="126"/>
        <end position="140"/>
    </location>
</feature>
<keyword evidence="2" id="KW-0547">Nucleotide-binding</keyword>
<dbReference type="Gene3D" id="1.10.8.60">
    <property type="match status" value="2"/>
</dbReference>